<keyword evidence="5" id="KW-0479">Metal-binding</keyword>
<feature type="domain" description="DDE Tnp4" evidence="8">
    <location>
        <begin position="147"/>
        <end position="313"/>
    </location>
</feature>
<evidence type="ECO:0000313" key="9">
    <source>
        <dbReference type="EMBL" id="KAK0142027.1"/>
    </source>
</evidence>
<evidence type="ECO:0000313" key="10">
    <source>
        <dbReference type="Proteomes" id="UP001174136"/>
    </source>
</evidence>
<dbReference type="EMBL" id="JAOPHQ010003713">
    <property type="protein sequence ID" value="KAK0142027.1"/>
    <property type="molecule type" value="Genomic_DNA"/>
</dbReference>
<name>A0AA47NZY3_MERPO</name>
<accession>A0AA47NZY3</accession>
<comment type="similarity">
    <text evidence="3">Belongs to the HARBI1 family.</text>
</comment>
<evidence type="ECO:0000259" key="8">
    <source>
        <dbReference type="Pfam" id="PF13359"/>
    </source>
</evidence>
<dbReference type="Pfam" id="PF13359">
    <property type="entry name" value="DDE_Tnp_4"/>
    <property type="match status" value="1"/>
</dbReference>
<keyword evidence="6" id="KW-0378">Hydrolase</keyword>
<dbReference type="AlphaFoldDB" id="A0AA47NZY3"/>
<evidence type="ECO:0000256" key="2">
    <source>
        <dbReference type="ARBA" id="ARBA00004123"/>
    </source>
</evidence>
<keyword evidence="4" id="KW-0540">Nuclease</keyword>
<dbReference type="InterPro" id="IPR045249">
    <property type="entry name" value="HARBI1-like"/>
</dbReference>
<dbReference type="Proteomes" id="UP001174136">
    <property type="component" value="Unassembled WGS sequence"/>
</dbReference>
<evidence type="ECO:0000256" key="4">
    <source>
        <dbReference type="ARBA" id="ARBA00022722"/>
    </source>
</evidence>
<organism evidence="9 10">
    <name type="scientific">Merluccius polli</name>
    <name type="common">Benguela hake</name>
    <name type="synonym">Merluccius cadenati</name>
    <dbReference type="NCBI Taxonomy" id="89951"/>
    <lineage>
        <taxon>Eukaryota</taxon>
        <taxon>Metazoa</taxon>
        <taxon>Chordata</taxon>
        <taxon>Craniata</taxon>
        <taxon>Vertebrata</taxon>
        <taxon>Euteleostomi</taxon>
        <taxon>Actinopterygii</taxon>
        <taxon>Neopterygii</taxon>
        <taxon>Teleostei</taxon>
        <taxon>Neoteleostei</taxon>
        <taxon>Acanthomorphata</taxon>
        <taxon>Zeiogadaria</taxon>
        <taxon>Gadariae</taxon>
        <taxon>Gadiformes</taxon>
        <taxon>Gadoidei</taxon>
        <taxon>Merlucciidae</taxon>
        <taxon>Merluccius</taxon>
    </lineage>
</organism>
<keyword evidence="7" id="KW-0539">Nucleus</keyword>
<gene>
    <name evidence="9" type="ORF">N1851_020294</name>
</gene>
<comment type="caution">
    <text evidence="9">The sequence shown here is derived from an EMBL/GenBank/DDBJ whole genome shotgun (WGS) entry which is preliminary data.</text>
</comment>
<keyword evidence="10" id="KW-1185">Reference proteome</keyword>
<dbReference type="GO" id="GO:0005634">
    <property type="term" value="C:nucleus"/>
    <property type="evidence" value="ECO:0007669"/>
    <property type="project" value="UniProtKB-SubCell"/>
</dbReference>
<evidence type="ECO:0000256" key="5">
    <source>
        <dbReference type="ARBA" id="ARBA00022723"/>
    </source>
</evidence>
<dbReference type="GO" id="GO:0016787">
    <property type="term" value="F:hydrolase activity"/>
    <property type="evidence" value="ECO:0007669"/>
    <property type="project" value="UniProtKB-KW"/>
</dbReference>
<sequence length="373" mass="42240">MDPKDIALVALYLRRRRRRRRRCRSIWVHPTVQRRYDHGEYHRLVSELRLDEVRFQQYFRLNRTEFDELLLKVAPLITKTDTSFRSAISPGERLAICLRYLATGDSFRTIAFSYRVGHSTVAGIVSEVSRAIWDCLVAEFPNCVASLDGKHVQIQAPNNTGSQFFNYKGTFSIVLLAVVDAKYCFRLIDVGNYGRASDGGTLANSAFGRALQDGTLSLPADSVLPAAEDLGPLPHVFVADEAFPLRRNLMRPFPGIHPPGRKRTFNYRLSRARLVVEDTFGILAAQWRMYHRVLGVSPDNAEACVKATCVLHNFIRRTRPTLPQSEPQDGTSALNNIRRAGSNNATQEAIQVPLGVLHWVWHHWELGIFTSIN</sequence>
<dbReference type="GO" id="GO:0046872">
    <property type="term" value="F:metal ion binding"/>
    <property type="evidence" value="ECO:0007669"/>
    <property type="project" value="UniProtKB-KW"/>
</dbReference>
<evidence type="ECO:0000256" key="3">
    <source>
        <dbReference type="ARBA" id="ARBA00006958"/>
    </source>
</evidence>
<evidence type="ECO:0000256" key="7">
    <source>
        <dbReference type="ARBA" id="ARBA00023242"/>
    </source>
</evidence>
<evidence type="ECO:0000256" key="6">
    <source>
        <dbReference type="ARBA" id="ARBA00022801"/>
    </source>
</evidence>
<comment type="subcellular location">
    <subcellularLocation>
        <location evidence="2">Nucleus</location>
    </subcellularLocation>
</comment>
<proteinExistence type="inferred from homology"/>
<dbReference type="PANTHER" id="PTHR22930:SF279">
    <property type="entry name" value="SIMILAR TO ENSANGP00000010363"/>
    <property type="match status" value="1"/>
</dbReference>
<protein>
    <submittedName>
        <fullName evidence="9">Protein ALP1-like</fullName>
    </submittedName>
</protein>
<evidence type="ECO:0000256" key="1">
    <source>
        <dbReference type="ARBA" id="ARBA00001968"/>
    </source>
</evidence>
<dbReference type="PANTHER" id="PTHR22930">
    <property type="match status" value="1"/>
</dbReference>
<reference evidence="9" key="1">
    <citation type="journal article" date="2023" name="Front. Mar. Sci.">
        <title>A new Merluccius polli reference genome to investigate the effects of global change in West African waters.</title>
        <authorList>
            <person name="Mateo J.L."/>
            <person name="Blanco-Fernandez C."/>
            <person name="Garcia-Vazquez E."/>
            <person name="Machado-Schiaffino G."/>
        </authorList>
    </citation>
    <scope>NUCLEOTIDE SEQUENCE</scope>
    <source>
        <strain evidence="9">C29</strain>
        <tissue evidence="9">Fin</tissue>
    </source>
</reference>
<comment type="cofactor">
    <cofactor evidence="1">
        <name>a divalent metal cation</name>
        <dbReference type="ChEBI" id="CHEBI:60240"/>
    </cofactor>
</comment>
<dbReference type="InterPro" id="IPR027806">
    <property type="entry name" value="HARBI1_dom"/>
</dbReference>
<dbReference type="GO" id="GO:0004518">
    <property type="term" value="F:nuclease activity"/>
    <property type="evidence" value="ECO:0007669"/>
    <property type="project" value="UniProtKB-KW"/>
</dbReference>